<feature type="domain" description="AB hydrolase-1" evidence="1">
    <location>
        <begin position="2"/>
        <end position="165"/>
    </location>
</feature>
<organism evidence="2 3">
    <name type="scientific">Halopseudomonas litoralis</name>
    <dbReference type="NCBI Taxonomy" id="797277"/>
    <lineage>
        <taxon>Bacteria</taxon>
        <taxon>Pseudomonadati</taxon>
        <taxon>Pseudomonadota</taxon>
        <taxon>Gammaproteobacteria</taxon>
        <taxon>Pseudomonadales</taxon>
        <taxon>Pseudomonadaceae</taxon>
        <taxon>Halopseudomonas</taxon>
    </lineage>
</organism>
<gene>
    <name evidence="2" type="ORF">SAMN05216198_1940</name>
</gene>
<dbReference type="Proteomes" id="UP000243426">
    <property type="component" value="Chromosome I"/>
</dbReference>
<dbReference type="EMBL" id="LT629748">
    <property type="protein sequence ID" value="SDS43453.1"/>
    <property type="molecule type" value="Genomic_DNA"/>
</dbReference>
<dbReference type="AlphaFoldDB" id="A0A1H1S6C3"/>
<keyword evidence="2" id="KW-0378">Hydrolase</keyword>
<name>A0A1H1S6C3_9GAMM</name>
<dbReference type="InterPro" id="IPR000073">
    <property type="entry name" value="AB_hydrolase_1"/>
</dbReference>
<reference evidence="3" key="1">
    <citation type="submission" date="2016-10" db="EMBL/GenBank/DDBJ databases">
        <authorList>
            <person name="Varghese N."/>
            <person name="Submissions S."/>
        </authorList>
    </citation>
    <scope>NUCLEOTIDE SEQUENCE [LARGE SCALE GENOMIC DNA]</scope>
    <source>
        <strain evidence="3">2SM5</strain>
    </source>
</reference>
<evidence type="ECO:0000313" key="3">
    <source>
        <dbReference type="Proteomes" id="UP000243426"/>
    </source>
</evidence>
<sequence length="200" mass="22721">MLVIVHGWSDTHRSFTRLGKYLAAEGIIPDVRHVRLGDYVSLDDDITFDDLIHALNRAWKSEQLPTDPRSVDVIVHSTGALVVRYWMTTFFTPSTNPLKRLLMLAPANFGSPLAHKGRSFVGRVVKGFKSDRRFHTGTHILKGLELDSPFSWQLALRDRFADEPWYGPGRVLCTVLVDMQIKRMQTDKVFRLLGAGRMSS</sequence>
<evidence type="ECO:0000313" key="2">
    <source>
        <dbReference type="EMBL" id="SDS43453.1"/>
    </source>
</evidence>
<dbReference type="Pfam" id="PF12697">
    <property type="entry name" value="Abhydrolase_6"/>
    <property type="match status" value="1"/>
</dbReference>
<dbReference type="GO" id="GO:0016787">
    <property type="term" value="F:hydrolase activity"/>
    <property type="evidence" value="ECO:0007669"/>
    <property type="project" value="UniProtKB-KW"/>
</dbReference>
<dbReference type="STRING" id="797277.SAMN05216198_1940"/>
<dbReference type="RefSeq" id="WP_090273118.1">
    <property type="nucleotide sequence ID" value="NZ_LT629748.1"/>
</dbReference>
<dbReference type="InterPro" id="IPR029058">
    <property type="entry name" value="AB_hydrolase_fold"/>
</dbReference>
<dbReference type="Gene3D" id="3.40.50.1820">
    <property type="entry name" value="alpha/beta hydrolase"/>
    <property type="match status" value="1"/>
</dbReference>
<dbReference type="SUPFAM" id="SSF53474">
    <property type="entry name" value="alpha/beta-Hydrolases"/>
    <property type="match status" value="1"/>
</dbReference>
<keyword evidence="3" id="KW-1185">Reference proteome</keyword>
<accession>A0A1H1S6C3</accession>
<protein>
    <submittedName>
        <fullName evidence="2">Alpha/beta hydrolase family protein</fullName>
    </submittedName>
</protein>
<evidence type="ECO:0000259" key="1">
    <source>
        <dbReference type="Pfam" id="PF12697"/>
    </source>
</evidence>
<dbReference type="OrthoDB" id="489469at2"/>
<proteinExistence type="predicted"/>